<evidence type="ECO:0000313" key="1">
    <source>
        <dbReference type="EMBL" id="TMS37589.1"/>
    </source>
</evidence>
<sequence length="72" mass="8446">MFLYDVCEHLCRTAFKERTRDKDRSGETARSFVRSLLTAACLQMHSQNKASEREQWTFHFISPGDSATFWLV</sequence>
<name>A0A4U8UXK8_STECR</name>
<evidence type="ECO:0000313" key="2">
    <source>
        <dbReference type="Proteomes" id="UP000298663"/>
    </source>
</evidence>
<dbReference type="Proteomes" id="UP000298663">
    <property type="component" value="Chromosome X"/>
</dbReference>
<dbReference type="EMBL" id="CM016762">
    <property type="protein sequence ID" value="TMS37589.1"/>
    <property type="molecule type" value="Genomic_DNA"/>
</dbReference>
<dbReference type="EMBL" id="AZBU02000001">
    <property type="protein sequence ID" value="TMS37589.1"/>
    <property type="molecule type" value="Genomic_DNA"/>
</dbReference>
<dbReference type="AlphaFoldDB" id="A0A4U8UXK8"/>
<protein>
    <submittedName>
        <fullName evidence="1">Uncharacterized protein</fullName>
    </submittedName>
</protein>
<reference evidence="1 2" key="2">
    <citation type="journal article" date="2019" name="G3 (Bethesda)">
        <title>Hybrid Assembly of the Genome of the Entomopathogenic Nematode Steinernema carpocapsae Identifies the X-Chromosome.</title>
        <authorList>
            <person name="Serra L."/>
            <person name="Macchietto M."/>
            <person name="Macias-Munoz A."/>
            <person name="McGill C.J."/>
            <person name="Rodriguez I.M."/>
            <person name="Rodriguez B."/>
            <person name="Murad R."/>
            <person name="Mortazavi A."/>
        </authorList>
    </citation>
    <scope>NUCLEOTIDE SEQUENCE [LARGE SCALE GENOMIC DNA]</scope>
    <source>
        <strain evidence="1 2">ALL</strain>
    </source>
</reference>
<keyword evidence="2" id="KW-1185">Reference proteome</keyword>
<proteinExistence type="predicted"/>
<accession>A0A4U8UXK8</accession>
<gene>
    <name evidence="1" type="ORF">L596_004488</name>
</gene>
<comment type="caution">
    <text evidence="1">The sequence shown here is derived from an EMBL/GenBank/DDBJ whole genome shotgun (WGS) entry which is preliminary data.</text>
</comment>
<reference evidence="1 2" key="1">
    <citation type="journal article" date="2015" name="Genome Biol.">
        <title>Comparative genomics of Steinernema reveals deeply conserved gene regulatory networks.</title>
        <authorList>
            <person name="Dillman A.R."/>
            <person name="Macchietto M."/>
            <person name="Porter C.F."/>
            <person name="Rogers A."/>
            <person name="Williams B."/>
            <person name="Antoshechkin I."/>
            <person name="Lee M.M."/>
            <person name="Goodwin Z."/>
            <person name="Lu X."/>
            <person name="Lewis E.E."/>
            <person name="Goodrich-Blair H."/>
            <person name="Stock S.P."/>
            <person name="Adams B.J."/>
            <person name="Sternberg P.W."/>
            <person name="Mortazavi A."/>
        </authorList>
    </citation>
    <scope>NUCLEOTIDE SEQUENCE [LARGE SCALE GENOMIC DNA]</scope>
    <source>
        <strain evidence="1 2">ALL</strain>
    </source>
</reference>
<organism evidence="1 2">
    <name type="scientific">Steinernema carpocapsae</name>
    <name type="common">Entomopathogenic nematode</name>
    <dbReference type="NCBI Taxonomy" id="34508"/>
    <lineage>
        <taxon>Eukaryota</taxon>
        <taxon>Metazoa</taxon>
        <taxon>Ecdysozoa</taxon>
        <taxon>Nematoda</taxon>
        <taxon>Chromadorea</taxon>
        <taxon>Rhabditida</taxon>
        <taxon>Tylenchina</taxon>
        <taxon>Panagrolaimomorpha</taxon>
        <taxon>Strongyloidoidea</taxon>
        <taxon>Steinernematidae</taxon>
        <taxon>Steinernema</taxon>
    </lineage>
</organism>